<comment type="caution">
    <text evidence="1">The sequence shown here is derived from an EMBL/GenBank/DDBJ whole genome shotgun (WGS) entry which is preliminary data.</text>
</comment>
<sequence length="116" mass="13508">MLVPFSSTDNMDSETLGYHFLHKCFITDHIQEKKREKMEESVQPKAYQEHGIHKREAQKFQVEEDNDGFGTPPSIKHRIPANRKSPSAPMKPRRVPMTKEKQRCAWMCIARDGINV</sequence>
<dbReference type="Proteomes" id="UP001234297">
    <property type="component" value="Chromosome 3"/>
</dbReference>
<keyword evidence="2" id="KW-1185">Reference proteome</keyword>
<organism evidence="1 2">
    <name type="scientific">Persea americana</name>
    <name type="common">Avocado</name>
    <dbReference type="NCBI Taxonomy" id="3435"/>
    <lineage>
        <taxon>Eukaryota</taxon>
        <taxon>Viridiplantae</taxon>
        <taxon>Streptophyta</taxon>
        <taxon>Embryophyta</taxon>
        <taxon>Tracheophyta</taxon>
        <taxon>Spermatophyta</taxon>
        <taxon>Magnoliopsida</taxon>
        <taxon>Magnoliidae</taxon>
        <taxon>Laurales</taxon>
        <taxon>Lauraceae</taxon>
        <taxon>Persea</taxon>
    </lineage>
</organism>
<reference evidence="1 2" key="1">
    <citation type="journal article" date="2022" name="Hortic Res">
        <title>A haplotype resolved chromosomal level avocado genome allows analysis of novel avocado genes.</title>
        <authorList>
            <person name="Nath O."/>
            <person name="Fletcher S.J."/>
            <person name="Hayward A."/>
            <person name="Shaw L.M."/>
            <person name="Masouleh A.K."/>
            <person name="Furtado A."/>
            <person name="Henry R.J."/>
            <person name="Mitter N."/>
        </authorList>
    </citation>
    <scope>NUCLEOTIDE SEQUENCE [LARGE SCALE GENOMIC DNA]</scope>
    <source>
        <strain evidence="2">cv. Hass</strain>
    </source>
</reference>
<evidence type="ECO:0000313" key="1">
    <source>
        <dbReference type="EMBL" id="KAJ8636792.1"/>
    </source>
</evidence>
<accession>A0ACC2LTJ3</accession>
<protein>
    <submittedName>
        <fullName evidence="1">Uncharacterized protein</fullName>
    </submittedName>
</protein>
<proteinExistence type="predicted"/>
<evidence type="ECO:0000313" key="2">
    <source>
        <dbReference type="Proteomes" id="UP001234297"/>
    </source>
</evidence>
<name>A0ACC2LTJ3_PERAE</name>
<gene>
    <name evidence="1" type="ORF">MRB53_011059</name>
</gene>
<dbReference type="EMBL" id="CM056811">
    <property type="protein sequence ID" value="KAJ8636792.1"/>
    <property type="molecule type" value="Genomic_DNA"/>
</dbReference>